<evidence type="ECO:0000313" key="1">
    <source>
        <dbReference type="EMBL" id="KAL0286635.1"/>
    </source>
</evidence>
<name>A0AAW2IWQ0_9LAMI</name>
<dbReference type="EMBL" id="JACGWK010001525">
    <property type="protein sequence ID" value="KAL0286635.1"/>
    <property type="molecule type" value="Genomic_DNA"/>
</dbReference>
<reference evidence="1" key="1">
    <citation type="submission" date="2020-06" db="EMBL/GenBank/DDBJ databases">
        <authorList>
            <person name="Li T."/>
            <person name="Hu X."/>
            <person name="Zhang T."/>
            <person name="Song X."/>
            <person name="Zhang H."/>
            <person name="Dai N."/>
            <person name="Sheng W."/>
            <person name="Hou X."/>
            <person name="Wei L."/>
        </authorList>
    </citation>
    <scope>NUCLEOTIDE SEQUENCE</scope>
    <source>
        <strain evidence="1">G01</strain>
        <tissue evidence="1">Leaf</tissue>
    </source>
</reference>
<dbReference type="PANTHER" id="PTHR38146:SF8">
    <property type="entry name" value="TIFY DOMAIN-CONTAINING PROTEIN"/>
    <property type="match status" value="1"/>
</dbReference>
<accession>A0AAW2IWQ0</accession>
<protein>
    <submittedName>
        <fullName evidence="1">Uncharacterized protein</fullName>
    </submittedName>
</protein>
<dbReference type="AlphaFoldDB" id="A0AAW2IWQ0"/>
<comment type="caution">
    <text evidence="1">The sequence shown here is derived from an EMBL/GenBank/DDBJ whole genome shotgun (WGS) entry which is preliminary data.</text>
</comment>
<organism evidence="1">
    <name type="scientific">Sesamum angustifolium</name>
    <dbReference type="NCBI Taxonomy" id="2727405"/>
    <lineage>
        <taxon>Eukaryota</taxon>
        <taxon>Viridiplantae</taxon>
        <taxon>Streptophyta</taxon>
        <taxon>Embryophyta</taxon>
        <taxon>Tracheophyta</taxon>
        <taxon>Spermatophyta</taxon>
        <taxon>Magnoliopsida</taxon>
        <taxon>eudicotyledons</taxon>
        <taxon>Gunneridae</taxon>
        <taxon>Pentapetalae</taxon>
        <taxon>asterids</taxon>
        <taxon>lamiids</taxon>
        <taxon>Lamiales</taxon>
        <taxon>Pedaliaceae</taxon>
        <taxon>Sesamum</taxon>
    </lineage>
</organism>
<dbReference type="PANTHER" id="PTHR38146">
    <property type="entry name" value="30S RIBOSOMAL PROTEIN S12, CHLOROPLASTIC"/>
    <property type="match status" value="1"/>
</dbReference>
<reference evidence="1" key="2">
    <citation type="journal article" date="2024" name="Plant">
        <title>Genomic evolution and insights into agronomic trait innovations of Sesamum species.</title>
        <authorList>
            <person name="Miao H."/>
            <person name="Wang L."/>
            <person name="Qu L."/>
            <person name="Liu H."/>
            <person name="Sun Y."/>
            <person name="Le M."/>
            <person name="Wang Q."/>
            <person name="Wei S."/>
            <person name="Zheng Y."/>
            <person name="Lin W."/>
            <person name="Duan Y."/>
            <person name="Cao H."/>
            <person name="Xiong S."/>
            <person name="Wang X."/>
            <person name="Wei L."/>
            <person name="Li C."/>
            <person name="Ma Q."/>
            <person name="Ju M."/>
            <person name="Zhao R."/>
            <person name="Li G."/>
            <person name="Mu C."/>
            <person name="Tian Q."/>
            <person name="Mei H."/>
            <person name="Zhang T."/>
            <person name="Gao T."/>
            <person name="Zhang H."/>
        </authorList>
    </citation>
    <scope>NUCLEOTIDE SEQUENCE</scope>
    <source>
        <strain evidence="1">G01</strain>
    </source>
</reference>
<proteinExistence type="predicted"/>
<sequence length="191" mass="20458">MRTSIRKNPALPSSQAGPGGILNALATALHGSIRTAPSIHRLRLGLLGYLIPFAPLAFVSQCQCRPSRVCFRCWSSFRSIRISPLHRKFPLPLPYSSLVVSTTCPGLSPGIGFDGGLKKPPTDALRPIIPDNACILCLTAAAGTELADAYSPRHSFFSGKRSSRPVGLLPPRGIAPSGFRPLRKIPHCCLP</sequence>
<gene>
    <name evidence="1" type="ORF">Sangu_2724700</name>
</gene>